<protein>
    <submittedName>
        <fullName evidence="1">Uncharacterized protein</fullName>
    </submittedName>
</protein>
<evidence type="ECO:0000313" key="1">
    <source>
        <dbReference type="EMBL" id="UZV39949.1"/>
    </source>
</evidence>
<proteinExistence type="predicted"/>
<dbReference type="Proteomes" id="UP001220400">
    <property type="component" value="Segment"/>
</dbReference>
<accession>A0AAE9TIV0</accession>
<name>A0AAE9TIV0_9CAUD</name>
<dbReference type="EMBL" id="OP589309">
    <property type="protein sequence ID" value="UZV39949.1"/>
    <property type="molecule type" value="Genomic_DNA"/>
</dbReference>
<reference evidence="1" key="1">
    <citation type="journal article" date="2023" name="Harmful Algae">
        <title>Sequencing the genomes of LPP-1, the first isolated cyanophage, and its relative LPP-2 reveal different integration mechanisms in closely related phages.</title>
        <authorList>
            <person name="Shaalan H."/>
            <person name="Cattan-Tsaushu E."/>
            <person name="Li K."/>
            <person name="Avrani S."/>
        </authorList>
    </citation>
    <scope>NUCLEOTIDE SEQUENCE</scope>
</reference>
<organism evidence="1 2">
    <name type="scientific">Leptolyngbya phage LPP-1</name>
    <dbReference type="NCBI Taxonomy" id="2996049"/>
    <lineage>
        <taxon>Viruses</taxon>
        <taxon>Duplodnaviria</taxon>
        <taxon>Heunggongvirae</taxon>
        <taxon>Uroviricota</taxon>
        <taxon>Caudoviricetes</taxon>
        <taxon>Saffermanviridae</taxon>
        <taxon>Morrisvirus</taxon>
        <taxon>Morrisvirus LPP1</taxon>
    </lineage>
</organism>
<gene>
    <name evidence="1" type="ORF">LPP1_g23</name>
</gene>
<evidence type="ECO:0000313" key="2">
    <source>
        <dbReference type="Proteomes" id="UP001220400"/>
    </source>
</evidence>
<sequence>MFPEGFKPESTRVSLRIALRRNPTAGVNRNPVLKGYVLVRLEQAKALVKLCEDSEDGSAFLDVGLWDDNTDTKFQLTGNVSVRNHDPNAELDADTAKRELPKSVWY</sequence>
<keyword evidence="2" id="KW-1185">Reference proteome</keyword>